<sequence>MARTRASAKAAGARTERAVADYLVQALDDDRIDRRVKTGAKDRGDIAGVRVHGQRVAIEVKDVKHEDCTKCQRVSGLKLPEWTGESAVEANNDGALVGVVVHKRNGTTDPGKFWVHMTLDDLLALITGRRHGHRAHIQEEIG</sequence>
<organism evidence="1 2">
    <name type="scientific">Mycobacterium phage Phayonce</name>
    <dbReference type="NCBI Taxonomy" id="1647302"/>
    <lineage>
        <taxon>Viruses</taxon>
        <taxon>Duplodnaviria</taxon>
        <taxon>Heunggongvirae</taxon>
        <taxon>Uroviricota</taxon>
        <taxon>Caudoviricetes</taxon>
        <taxon>Pclasvirinae</taxon>
        <taxon>Phayoncevirus</taxon>
        <taxon>Phayoncevirus phayonce</taxon>
    </lineage>
</organism>
<dbReference type="OrthoDB" id="14418at10239"/>
<protein>
    <recommendedName>
        <fullName evidence="3">Holliday junction resolvase</fullName>
    </recommendedName>
</protein>
<reference evidence="1 2" key="1">
    <citation type="journal article" date="2015" name="Genome Announc.">
        <title>Genome Sequence of Mycobacteriophage Phayonce.</title>
        <authorList>
            <person name="Pope W.H."/>
            <person name="Jacobetz E."/>
            <person name="Johnson C.A."/>
            <person name="Kihle B.L."/>
            <person name="Sobeski M.A."/>
            <person name="Werner M.B."/>
            <person name="Adkins N.L."/>
            <person name="Kramer Z.J."/>
            <person name="Montgomery M.T."/>
            <person name="Grubb S.R."/>
            <person name="Warner M.H."/>
            <person name="Bowman C.A."/>
            <person name="Russell D.A."/>
            <person name="Hatfull G.F."/>
        </authorList>
    </citation>
    <scope>NUCLEOTIDE SEQUENCE [LARGE SCALE GENOMIC DNA]</scope>
</reference>
<evidence type="ECO:0008006" key="3">
    <source>
        <dbReference type="Google" id="ProtNLM"/>
    </source>
</evidence>
<keyword evidence="2" id="KW-1185">Reference proteome</keyword>
<dbReference type="GeneID" id="26646481"/>
<evidence type="ECO:0000313" key="1">
    <source>
        <dbReference type="EMBL" id="AKF14411.1"/>
    </source>
</evidence>
<name>A0A0F6YQI7_9CAUD</name>
<dbReference type="EMBL" id="KR080195">
    <property type="protein sequence ID" value="AKF14411.1"/>
    <property type="molecule type" value="Genomic_DNA"/>
</dbReference>
<evidence type="ECO:0000313" key="2">
    <source>
        <dbReference type="Proteomes" id="UP000214372"/>
    </source>
</evidence>
<gene>
    <name evidence="1" type="primary">51</name>
    <name evidence="1" type="ORF">SEA_PHAYONCE_51</name>
</gene>
<dbReference type="RefSeq" id="YP_009198395.1">
    <property type="nucleotide sequence ID" value="NC_028796.1"/>
</dbReference>
<dbReference type="Proteomes" id="UP000214372">
    <property type="component" value="Segment"/>
</dbReference>
<dbReference type="KEGG" id="vg:26646481"/>
<proteinExistence type="predicted"/>
<accession>A0A0F6YQI7</accession>